<dbReference type="EnsemblPlants" id="KEH25057">
    <property type="protein sequence ID" value="KEH25057"/>
    <property type="gene ID" value="MTR_6g015290"/>
</dbReference>
<protein>
    <submittedName>
        <fullName evidence="2">Transmembrane protein, putative</fullName>
    </submittedName>
</protein>
<keyword evidence="1 2" id="KW-0812">Transmembrane</keyword>
<evidence type="ECO:0000313" key="4">
    <source>
        <dbReference type="Proteomes" id="UP000002051"/>
    </source>
</evidence>
<dbReference type="HOGENOM" id="CLU_2835010_0_0_1"/>
<evidence type="ECO:0000313" key="2">
    <source>
        <dbReference type="EMBL" id="KEH25057.1"/>
    </source>
</evidence>
<gene>
    <name evidence="2" type="ordered locus">MTR_6g015290</name>
</gene>
<reference evidence="3" key="3">
    <citation type="submission" date="2015-04" db="UniProtKB">
        <authorList>
            <consortium name="EnsemblPlants"/>
        </authorList>
    </citation>
    <scope>IDENTIFICATION</scope>
    <source>
        <strain evidence="3">cv. Jemalong A17</strain>
    </source>
</reference>
<sequence length="66" mass="7496">MVAQIKDTNMYYNMLLQKSVVWVLGWFGSVAAVSSCCWLPRLLIVVKEPFVATFGNTADDHCAYRH</sequence>
<dbReference type="Proteomes" id="UP000002051">
    <property type="component" value="Chromosome 6"/>
</dbReference>
<feature type="transmembrane region" description="Helical" evidence="1">
    <location>
        <begin position="20"/>
        <end position="39"/>
    </location>
</feature>
<keyword evidence="1" id="KW-0472">Membrane</keyword>
<keyword evidence="1" id="KW-1133">Transmembrane helix</keyword>
<reference evidence="2 4" key="1">
    <citation type="journal article" date="2011" name="Nature">
        <title>The Medicago genome provides insight into the evolution of rhizobial symbioses.</title>
        <authorList>
            <person name="Young N.D."/>
            <person name="Debelle F."/>
            <person name="Oldroyd G.E."/>
            <person name="Geurts R."/>
            <person name="Cannon S.B."/>
            <person name="Udvardi M.K."/>
            <person name="Benedito V.A."/>
            <person name="Mayer K.F."/>
            <person name="Gouzy J."/>
            <person name="Schoof H."/>
            <person name="Van de Peer Y."/>
            <person name="Proost S."/>
            <person name="Cook D.R."/>
            <person name="Meyers B.C."/>
            <person name="Spannagl M."/>
            <person name="Cheung F."/>
            <person name="De Mita S."/>
            <person name="Krishnakumar V."/>
            <person name="Gundlach H."/>
            <person name="Zhou S."/>
            <person name="Mudge J."/>
            <person name="Bharti A.K."/>
            <person name="Murray J.D."/>
            <person name="Naoumkina M.A."/>
            <person name="Rosen B."/>
            <person name="Silverstein K.A."/>
            <person name="Tang H."/>
            <person name="Rombauts S."/>
            <person name="Zhao P.X."/>
            <person name="Zhou P."/>
            <person name="Barbe V."/>
            <person name="Bardou P."/>
            <person name="Bechner M."/>
            <person name="Bellec A."/>
            <person name="Berger A."/>
            <person name="Berges H."/>
            <person name="Bidwell S."/>
            <person name="Bisseling T."/>
            <person name="Choisne N."/>
            <person name="Couloux A."/>
            <person name="Denny R."/>
            <person name="Deshpande S."/>
            <person name="Dai X."/>
            <person name="Doyle J.J."/>
            <person name="Dudez A.M."/>
            <person name="Farmer A.D."/>
            <person name="Fouteau S."/>
            <person name="Franken C."/>
            <person name="Gibelin C."/>
            <person name="Gish J."/>
            <person name="Goldstein S."/>
            <person name="Gonzalez A.J."/>
            <person name="Green P.J."/>
            <person name="Hallab A."/>
            <person name="Hartog M."/>
            <person name="Hua A."/>
            <person name="Humphray S.J."/>
            <person name="Jeong D.H."/>
            <person name="Jing Y."/>
            <person name="Jocker A."/>
            <person name="Kenton S.M."/>
            <person name="Kim D.J."/>
            <person name="Klee K."/>
            <person name="Lai H."/>
            <person name="Lang C."/>
            <person name="Lin S."/>
            <person name="Macmil S.L."/>
            <person name="Magdelenat G."/>
            <person name="Matthews L."/>
            <person name="McCorrison J."/>
            <person name="Monaghan E.L."/>
            <person name="Mun J.H."/>
            <person name="Najar F.Z."/>
            <person name="Nicholson C."/>
            <person name="Noirot C."/>
            <person name="O'Bleness M."/>
            <person name="Paule C.R."/>
            <person name="Poulain J."/>
            <person name="Prion F."/>
            <person name="Qin B."/>
            <person name="Qu C."/>
            <person name="Retzel E.F."/>
            <person name="Riddle C."/>
            <person name="Sallet E."/>
            <person name="Samain S."/>
            <person name="Samson N."/>
            <person name="Sanders I."/>
            <person name="Saurat O."/>
            <person name="Scarpelli C."/>
            <person name="Schiex T."/>
            <person name="Segurens B."/>
            <person name="Severin A.J."/>
            <person name="Sherrier D.J."/>
            <person name="Shi R."/>
            <person name="Sims S."/>
            <person name="Singer S.R."/>
            <person name="Sinharoy S."/>
            <person name="Sterck L."/>
            <person name="Viollet A."/>
            <person name="Wang B.B."/>
            <person name="Wang K."/>
            <person name="Wang M."/>
            <person name="Wang X."/>
            <person name="Warfsmann J."/>
            <person name="Weissenbach J."/>
            <person name="White D.D."/>
            <person name="White J.D."/>
            <person name="Wiley G.B."/>
            <person name="Wincker P."/>
            <person name="Xing Y."/>
            <person name="Yang L."/>
            <person name="Yao Z."/>
            <person name="Ying F."/>
            <person name="Zhai J."/>
            <person name="Zhou L."/>
            <person name="Zuber A."/>
            <person name="Denarie J."/>
            <person name="Dixon R.A."/>
            <person name="May G.D."/>
            <person name="Schwartz D.C."/>
            <person name="Rogers J."/>
            <person name="Quetier F."/>
            <person name="Town C.D."/>
            <person name="Roe B.A."/>
        </authorList>
    </citation>
    <scope>NUCLEOTIDE SEQUENCE [LARGE SCALE GENOMIC DNA]</scope>
    <source>
        <strain evidence="2">A17</strain>
        <strain evidence="3 4">cv. Jemalong A17</strain>
    </source>
</reference>
<accession>A0A072U5V9</accession>
<name>A0A072U5V9_MEDTR</name>
<evidence type="ECO:0000313" key="3">
    <source>
        <dbReference type="EnsemblPlants" id="KEH25057"/>
    </source>
</evidence>
<dbReference type="AlphaFoldDB" id="A0A072U5V9"/>
<reference evidence="2 4" key="2">
    <citation type="journal article" date="2014" name="BMC Genomics">
        <title>An improved genome release (version Mt4.0) for the model legume Medicago truncatula.</title>
        <authorList>
            <person name="Tang H."/>
            <person name="Krishnakumar V."/>
            <person name="Bidwell S."/>
            <person name="Rosen B."/>
            <person name="Chan A."/>
            <person name="Zhou S."/>
            <person name="Gentzbittel L."/>
            <person name="Childs K.L."/>
            <person name="Yandell M."/>
            <person name="Gundlach H."/>
            <person name="Mayer K.F."/>
            <person name="Schwartz D.C."/>
            <person name="Town C.D."/>
        </authorList>
    </citation>
    <scope>GENOME REANNOTATION</scope>
    <source>
        <strain evidence="2">A17</strain>
        <strain evidence="3 4">cv. Jemalong A17</strain>
    </source>
</reference>
<evidence type="ECO:0000256" key="1">
    <source>
        <dbReference type="SAM" id="Phobius"/>
    </source>
</evidence>
<organism evidence="2 4">
    <name type="scientific">Medicago truncatula</name>
    <name type="common">Barrel medic</name>
    <name type="synonym">Medicago tribuloides</name>
    <dbReference type="NCBI Taxonomy" id="3880"/>
    <lineage>
        <taxon>Eukaryota</taxon>
        <taxon>Viridiplantae</taxon>
        <taxon>Streptophyta</taxon>
        <taxon>Embryophyta</taxon>
        <taxon>Tracheophyta</taxon>
        <taxon>Spermatophyta</taxon>
        <taxon>Magnoliopsida</taxon>
        <taxon>eudicotyledons</taxon>
        <taxon>Gunneridae</taxon>
        <taxon>Pentapetalae</taxon>
        <taxon>rosids</taxon>
        <taxon>fabids</taxon>
        <taxon>Fabales</taxon>
        <taxon>Fabaceae</taxon>
        <taxon>Papilionoideae</taxon>
        <taxon>50 kb inversion clade</taxon>
        <taxon>NPAAA clade</taxon>
        <taxon>Hologalegina</taxon>
        <taxon>IRL clade</taxon>
        <taxon>Trifolieae</taxon>
        <taxon>Medicago</taxon>
    </lineage>
</organism>
<proteinExistence type="predicted"/>
<dbReference type="EMBL" id="CM001222">
    <property type="protein sequence ID" value="KEH25057.1"/>
    <property type="molecule type" value="Genomic_DNA"/>
</dbReference>
<keyword evidence="4" id="KW-1185">Reference proteome</keyword>